<dbReference type="Gene3D" id="3.90.1150.170">
    <property type="match status" value="1"/>
</dbReference>
<sequence>MAAIGTNGVAELLEKLVKILKEEHALDSSSDYPVAQFVHPEELKKKLPISLSDWSETNEKIEKAIRQIIQYSVKTCSPHFHNQLYAGVDKYGLAGSWLTDVLNTSQYTYEVAPVFTLIEQEVIEKSLALVGYPPLPHADGIMNPGGSVSNMYGMVLARCRMLPAVKRKGISGLPPLVCFTSEDSHYSIVKGAHWLGLGTDNVYKVKTDELGRMKPSDLKRAITKATSQGCLPFFVNATCGTTVLGAFDPLPEIAAICQQENLWLHVDACLGGTLLLSEKYRHRLRGIELSDSVAWNPHKMLGAPLQCSLFLVKGEDALYKANCAGADYLFQQDKFYDKSYDTGDKSVQCGRKVDAMKFWLMWKARGTNGLARSVDQAMSCAEYFLTRIRNIVGFRLVVPQFECCNICFWYIPPSMRGQAETQEWWAKLYAVTVKIKERMLLAGSLMIGYTPLPQRNIGNFFRMVVSCQPPPSISSMDHVIGEIEKFAIEL</sequence>
<evidence type="ECO:0000256" key="1">
    <source>
        <dbReference type="ARBA" id="ARBA00001933"/>
    </source>
</evidence>
<dbReference type="Pfam" id="PF00282">
    <property type="entry name" value="Pyridoxal_deC"/>
    <property type="match status" value="1"/>
</dbReference>
<evidence type="ECO:0000256" key="7">
    <source>
        <dbReference type="RuleBase" id="RU000382"/>
    </source>
</evidence>
<dbReference type="GO" id="GO:0030170">
    <property type="term" value="F:pyridoxal phosphate binding"/>
    <property type="evidence" value="ECO:0007669"/>
    <property type="project" value="InterPro"/>
</dbReference>
<keyword evidence="4 6" id="KW-0663">Pyridoxal phosphate</keyword>
<keyword evidence="9" id="KW-1185">Reference proteome</keyword>
<evidence type="ECO:0000256" key="3">
    <source>
        <dbReference type="ARBA" id="ARBA00022793"/>
    </source>
</evidence>
<feature type="modified residue" description="N6-(pyridoxal phosphate)lysine" evidence="6">
    <location>
        <position position="299"/>
    </location>
</feature>
<dbReference type="STRING" id="2015173.A0A026WB08"/>
<evidence type="ECO:0000313" key="9">
    <source>
        <dbReference type="Proteomes" id="UP000053097"/>
    </source>
</evidence>
<dbReference type="InterPro" id="IPR015421">
    <property type="entry name" value="PyrdxlP-dep_Trfase_major"/>
</dbReference>
<dbReference type="PANTHER" id="PTHR45677:SF8">
    <property type="entry name" value="CYSTEINE SULFINIC ACID DECARBOXYLASE"/>
    <property type="match status" value="1"/>
</dbReference>
<comment type="cofactor">
    <cofactor evidence="1 6 7">
        <name>pyridoxal 5'-phosphate</name>
        <dbReference type="ChEBI" id="CHEBI:597326"/>
    </cofactor>
</comment>
<evidence type="ECO:0000256" key="6">
    <source>
        <dbReference type="PIRSR" id="PIRSR602129-50"/>
    </source>
</evidence>
<dbReference type="OMA" id="FNTSQYT"/>
<dbReference type="CDD" id="cd06450">
    <property type="entry name" value="DOPA_deC_like"/>
    <property type="match status" value="1"/>
</dbReference>
<dbReference type="InterPro" id="IPR021115">
    <property type="entry name" value="Pyridoxal-P_BS"/>
</dbReference>
<dbReference type="SUPFAM" id="SSF53383">
    <property type="entry name" value="PLP-dependent transferases"/>
    <property type="match status" value="1"/>
</dbReference>
<gene>
    <name evidence="8" type="ORF">X777_06324</name>
</gene>
<organism evidence="8 9">
    <name type="scientific">Ooceraea biroi</name>
    <name type="common">Clonal raider ant</name>
    <name type="synonym">Cerapachys biroi</name>
    <dbReference type="NCBI Taxonomy" id="2015173"/>
    <lineage>
        <taxon>Eukaryota</taxon>
        <taxon>Metazoa</taxon>
        <taxon>Ecdysozoa</taxon>
        <taxon>Arthropoda</taxon>
        <taxon>Hexapoda</taxon>
        <taxon>Insecta</taxon>
        <taxon>Pterygota</taxon>
        <taxon>Neoptera</taxon>
        <taxon>Endopterygota</taxon>
        <taxon>Hymenoptera</taxon>
        <taxon>Apocrita</taxon>
        <taxon>Aculeata</taxon>
        <taxon>Formicoidea</taxon>
        <taxon>Formicidae</taxon>
        <taxon>Dorylinae</taxon>
        <taxon>Ooceraea</taxon>
    </lineage>
</organism>
<comment type="similarity">
    <text evidence="2 7">Belongs to the group II decarboxylase family.</text>
</comment>
<proteinExistence type="inferred from homology"/>
<dbReference type="Gene3D" id="3.40.640.10">
    <property type="entry name" value="Type I PLP-dependent aspartate aminotransferase-like (Major domain)"/>
    <property type="match status" value="1"/>
</dbReference>
<accession>A0A026WB08</accession>
<name>A0A026WB08_OOCBI</name>
<dbReference type="GO" id="GO:0016831">
    <property type="term" value="F:carboxy-lyase activity"/>
    <property type="evidence" value="ECO:0007669"/>
    <property type="project" value="UniProtKB-KW"/>
</dbReference>
<evidence type="ECO:0000256" key="5">
    <source>
        <dbReference type="ARBA" id="ARBA00023239"/>
    </source>
</evidence>
<dbReference type="Proteomes" id="UP000053097">
    <property type="component" value="Unassembled WGS sequence"/>
</dbReference>
<evidence type="ECO:0000313" key="8">
    <source>
        <dbReference type="EMBL" id="EZA53245.1"/>
    </source>
</evidence>
<protein>
    <submittedName>
        <fullName evidence="8">Cysteine sulfinic acid decarboxylase</fullName>
    </submittedName>
</protein>
<dbReference type="AlphaFoldDB" id="A0A026WB08"/>
<dbReference type="InterPro" id="IPR002129">
    <property type="entry name" value="PyrdxlP-dep_de-COase"/>
</dbReference>
<keyword evidence="5 7" id="KW-0456">Lyase</keyword>
<evidence type="ECO:0000256" key="4">
    <source>
        <dbReference type="ARBA" id="ARBA00022898"/>
    </source>
</evidence>
<evidence type="ECO:0000256" key="2">
    <source>
        <dbReference type="ARBA" id="ARBA00009533"/>
    </source>
</evidence>
<dbReference type="GO" id="GO:0005737">
    <property type="term" value="C:cytoplasm"/>
    <property type="evidence" value="ECO:0007669"/>
    <property type="project" value="TreeGrafter"/>
</dbReference>
<dbReference type="OrthoDB" id="392571at2759"/>
<dbReference type="EMBL" id="KK107293">
    <property type="protein sequence ID" value="EZA53245.1"/>
    <property type="molecule type" value="Genomic_DNA"/>
</dbReference>
<dbReference type="PANTHER" id="PTHR45677">
    <property type="entry name" value="GLUTAMATE DECARBOXYLASE-RELATED"/>
    <property type="match status" value="1"/>
</dbReference>
<reference evidence="8 9" key="1">
    <citation type="journal article" date="2014" name="Curr. Biol.">
        <title>The genome of the clonal raider ant Cerapachys biroi.</title>
        <authorList>
            <person name="Oxley P.R."/>
            <person name="Ji L."/>
            <person name="Fetter-Pruneda I."/>
            <person name="McKenzie S.K."/>
            <person name="Li C."/>
            <person name="Hu H."/>
            <person name="Zhang G."/>
            <person name="Kronauer D.J."/>
        </authorList>
    </citation>
    <scope>NUCLEOTIDE SEQUENCE [LARGE SCALE GENOMIC DNA]</scope>
</reference>
<dbReference type="GO" id="GO:0019752">
    <property type="term" value="P:carboxylic acid metabolic process"/>
    <property type="evidence" value="ECO:0007669"/>
    <property type="project" value="InterPro"/>
</dbReference>
<keyword evidence="3" id="KW-0210">Decarboxylase</keyword>
<dbReference type="InterPro" id="IPR015424">
    <property type="entry name" value="PyrdxlP-dep_Trfase"/>
</dbReference>
<dbReference type="PROSITE" id="PS00392">
    <property type="entry name" value="DDC_GAD_HDC_YDC"/>
    <property type="match status" value="1"/>
</dbReference>